<name>A0A8J7AVZ2_9CYAN</name>
<organism evidence="2 3">
    <name type="scientific">Vasconcelosia minhoensis LEGE 07310</name>
    <dbReference type="NCBI Taxonomy" id="915328"/>
    <lineage>
        <taxon>Bacteria</taxon>
        <taxon>Bacillati</taxon>
        <taxon>Cyanobacteriota</taxon>
        <taxon>Cyanophyceae</taxon>
        <taxon>Nodosilineales</taxon>
        <taxon>Cymatolegaceae</taxon>
        <taxon>Vasconcelosia</taxon>
        <taxon>Vasconcelosia minhoensis</taxon>
    </lineage>
</organism>
<protein>
    <submittedName>
        <fullName evidence="2">PAP/fibrillin family protein</fullName>
    </submittedName>
</protein>
<sequence length="196" mass="21750">MLGKAELKAAIAGKNRGLLASETDRLAIASAIAKLEDRNPHSRPLEEPELLDGDWRLLYTTSQDLLGLDGFPLVKLGNIYQCVRTAESAIYNLAEVSSLPYCEALVAVAARFEPVSARRVNVRFSRAVFGLQRLLDYRSPGQFIARLTAQDRLSWLQGIDFGINADRQQGWLDITYLDADLRIGRGNQGSLFVLTK</sequence>
<evidence type="ECO:0000313" key="3">
    <source>
        <dbReference type="Proteomes" id="UP000636505"/>
    </source>
</evidence>
<evidence type="ECO:0000259" key="1">
    <source>
        <dbReference type="Pfam" id="PF04755"/>
    </source>
</evidence>
<gene>
    <name evidence="2" type="ORF">IQ241_05320</name>
</gene>
<reference evidence="2" key="1">
    <citation type="submission" date="2020-10" db="EMBL/GenBank/DDBJ databases">
        <authorList>
            <person name="Castelo-Branco R."/>
            <person name="Eusebio N."/>
            <person name="Adriana R."/>
            <person name="Vieira A."/>
            <person name="Brugerolle De Fraissinette N."/>
            <person name="Rezende De Castro R."/>
            <person name="Schneider M.P."/>
            <person name="Vasconcelos V."/>
            <person name="Leao P.N."/>
        </authorList>
    </citation>
    <scope>NUCLEOTIDE SEQUENCE</scope>
    <source>
        <strain evidence="2">LEGE 07310</strain>
    </source>
</reference>
<proteinExistence type="predicted"/>
<dbReference type="PANTHER" id="PTHR31906">
    <property type="entry name" value="PLASTID-LIPID-ASSOCIATED PROTEIN 4, CHLOROPLASTIC-RELATED"/>
    <property type="match status" value="1"/>
</dbReference>
<evidence type="ECO:0000313" key="2">
    <source>
        <dbReference type="EMBL" id="MBE9076722.1"/>
    </source>
</evidence>
<accession>A0A8J7AVZ2</accession>
<comment type="caution">
    <text evidence="2">The sequence shown here is derived from an EMBL/GenBank/DDBJ whole genome shotgun (WGS) entry which is preliminary data.</text>
</comment>
<dbReference type="InterPro" id="IPR006843">
    <property type="entry name" value="PAP/fibrillin_dom"/>
</dbReference>
<dbReference type="RefSeq" id="WP_193905377.1">
    <property type="nucleotide sequence ID" value="NZ_JADEXG010000008.1"/>
</dbReference>
<dbReference type="InterPro" id="IPR039633">
    <property type="entry name" value="PAP"/>
</dbReference>
<dbReference type="Proteomes" id="UP000636505">
    <property type="component" value="Unassembled WGS sequence"/>
</dbReference>
<dbReference type="AlphaFoldDB" id="A0A8J7AVZ2"/>
<feature type="domain" description="Plastid lipid-associated protein/fibrillin conserved" evidence="1">
    <location>
        <begin position="3"/>
        <end position="194"/>
    </location>
</feature>
<keyword evidence="3" id="KW-1185">Reference proteome</keyword>
<dbReference type="Pfam" id="PF04755">
    <property type="entry name" value="PAP_fibrillin"/>
    <property type="match status" value="1"/>
</dbReference>
<dbReference type="EMBL" id="JADEXG010000008">
    <property type="protein sequence ID" value="MBE9076722.1"/>
    <property type="molecule type" value="Genomic_DNA"/>
</dbReference>